<dbReference type="Proteomes" id="UP001351900">
    <property type="component" value="Unassembled WGS sequence"/>
</dbReference>
<proteinExistence type="predicted"/>
<keyword evidence="2" id="KW-1133">Transmembrane helix</keyword>
<evidence type="ECO:0000256" key="1">
    <source>
        <dbReference type="SAM" id="MobiDB-lite"/>
    </source>
</evidence>
<evidence type="ECO:0000313" key="3">
    <source>
        <dbReference type="EMBL" id="MEF2255887.1"/>
    </source>
</evidence>
<feature type="region of interest" description="Disordered" evidence="1">
    <location>
        <begin position="807"/>
        <end position="869"/>
    </location>
</feature>
<feature type="region of interest" description="Disordered" evidence="1">
    <location>
        <begin position="597"/>
        <end position="619"/>
    </location>
</feature>
<dbReference type="EMBL" id="JAZHOV010000006">
    <property type="protein sequence ID" value="MEF2255887.1"/>
    <property type="molecule type" value="Genomic_DNA"/>
</dbReference>
<feature type="transmembrane region" description="Helical" evidence="2">
    <location>
        <begin position="20"/>
        <end position="46"/>
    </location>
</feature>
<keyword evidence="4" id="KW-1185">Reference proteome</keyword>
<name>A0ABU7V869_9MICO</name>
<feature type="compositionally biased region" description="Pro residues" evidence="1">
    <location>
        <begin position="811"/>
        <end position="824"/>
    </location>
</feature>
<sequence>MSAETAAATRRGRRRERRRIALRALVTGTITALAVGGVIGTLPALLSAPPAAAQDAVPTGTPTSTPTSDPTSIPTTGVTKTAADALVSEGSPFPNLSVTVSQTQDLVQQGIRISYSNGDGLASQTPGSGSGGANYLQIAQCWGEDPENPGHPDRRTCQYGGTLGIGAKRDGTVVPSRVNDQDQVHTATYRILGRPESYTAIPFVGYNADGKTDESASEEYVISAIESVNGVNRQKTGNNAVDVNTNRFFTQYTTNEIAWAPFAADGTGSVPFEIQTVAQSTGLSCGLPQTLDNGAVIGKSCWLVVIPRGSDTGTASTTQSGLWWDSWQHHIAFPLDFKPVGVRCELGQAEKQVAGSEMVSRAMQSWQPQLCTLKNGAPFVLRDANEADALVEASRTSSSALAITTRPLDLDQTAYASDPVVYAPLAFGAVTVSFSIDRNPSSTNATADQLSRARLPMTAMNLTPRLLAKLLTASYYDAIPAGPGADKSHLHLVNRATGLRTSTPAPRNLLFDPDFRAVNDPEWAVQALGDISISDVLVPNGRSDLAHQIWEYVLADYEAREWLAGKPDPWGMTVNHWYSTSDTVNPTGRGLVLPAENFPKADPTEKVDDTASPGGSGPINLVTWRPFTTGFADGAYQVLRGDGKTLGPWDGLAIPPRYTVEPKKNLGLQAVIALSTSPAASQYQTITAALQNQAGAFVEPSTAGLKAARDLMTPVEDQPAVVALDFTDEKVRTSAEAYPLTVPLYAALNPDQDGEETRASYAAFIRYAVTDGQIPGTDRGQLPPGYVPLTAAQSSQALTSATIIEEGRPVAPTPTPTASVPPPSTATTTSGGSYVSAPSSSAVTQPDAAADQGGEVTFQPSGTTPADPETPIGAAAVPLGLTAGVVAAFAVPLVSRFRPRA</sequence>
<evidence type="ECO:0008006" key="5">
    <source>
        <dbReference type="Google" id="ProtNLM"/>
    </source>
</evidence>
<keyword evidence="2" id="KW-0812">Transmembrane</keyword>
<gene>
    <name evidence="3" type="ORF">V2V91_12200</name>
</gene>
<dbReference type="Gene3D" id="3.40.190.10">
    <property type="entry name" value="Periplasmic binding protein-like II"/>
    <property type="match status" value="2"/>
</dbReference>
<evidence type="ECO:0000313" key="4">
    <source>
        <dbReference type="Proteomes" id="UP001351900"/>
    </source>
</evidence>
<organism evidence="3 4">
    <name type="scientific">Microbacterium schleiferi</name>
    <dbReference type="NCBI Taxonomy" id="69362"/>
    <lineage>
        <taxon>Bacteria</taxon>
        <taxon>Bacillati</taxon>
        <taxon>Actinomycetota</taxon>
        <taxon>Actinomycetes</taxon>
        <taxon>Micrococcales</taxon>
        <taxon>Microbacteriaceae</taxon>
        <taxon>Microbacterium</taxon>
    </lineage>
</organism>
<comment type="caution">
    <text evidence="3">The sequence shown here is derived from an EMBL/GenBank/DDBJ whole genome shotgun (WGS) entry which is preliminary data.</text>
</comment>
<dbReference type="SUPFAM" id="SSF53850">
    <property type="entry name" value="Periplasmic binding protein-like II"/>
    <property type="match status" value="1"/>
</dbReference>
<feature type="region of interest" description="Disordered" evidence="1">
    <location>
        <begin position="53"/>
        <end position="76"/>
    </location>
</feature>
<reference evidence="3 4" key="1">
    <citation type="submission" date="2024-01" db="EMBL/GenBank/DDBJ databases">
        <title>the genome sequence of strain Microbacterium schleiferi NBRC 15075.</title>
        <authorList>
            <person name="Ding Y."/>
            <person name="Zhang G."/>
        </authorList>
    </citation>
    <scope>NUCLEOTIDE SEQUENCE [LARGE SCALE GENOMIC DNA]</scope>
    <source>
        <strain evidence="3 4">NBRC 15075</strain>
    </source>
</reference>
<feature type="compositionally biased region" description="Low complexity" evidence="1">
    <location>
        <begin position="825"/>
        <end position="843"/>
    </location>
</feature>
<protein>
    <recommendedName>
        <fullName evidence="5">PBP domain-containing protein</fullName>
    </recommendedName>
</protein>
<evidence type="ECO:0000256" key="2">
    <source>
        <dbReference type="SAM" id="Phobius"/>
    </source>
</evidence>
<accession>A0ABU7V869</accession>
<feature type="transmembrane region" description="Helical" evidence="2">
    <location>
        <begin position="872"/>
        <end position="894"/>
    </location>
</feature>
<dbReference type="RefSeq" id="WP_331792035.1">
    <property type="nucleotide sequence ID" value="NZ_BAAAUO010000001.1"/>
</dbReference>
<keyword evidence="2" id="KW-0472">Membrane</keyword>